<keyword evidence="6 7" id="KW-0472">Membrane</keyword>
<proteinExistence type="predicted"/>
<evidence type="ECO:0000256" key="6">
    <source>
        <dbReference type="ARBA" id="ARBA00023136"/>
    </source>
</evidence>
<feature type="transmembrane region" description="Helical" evidence="7">
    <location>
        <begin position="246"/>
        <end position="271"/>
    </location>
</feature>
<comment type="caution">
    <text evidence="8">The sequence shown here is derived from an EMBL/GenBank/DDBJ whole genome shotgun (WGS) entry which is preliminary data.</text>
</comment>
<feature type="transmembrane region" description="Helical" evidence="7">
    <location>
        <begin position="12"/>
        <end position="30"/>
    </location>
</feature>
<dbReference type="RefSeq" id="WP_369454426.1">
    <property type="nucleotide sequence ID" value="NZ_JBGCUO010000001.1"/>
</dbReference>
<evidence type="ECO:0000313" key="8">
    <source>
        <dbReference type="EMBL" id="MEY1661178.1"/>
    </source>
</evidence>
<organism evidence="8 9">
    <name type="scientific">Isoalcanivorax beigongshangi</name>
    <dbReference type="NCBI Taxonomy" id="3238810"/>
    <lineage>
        <taxon>Bacteria</taxon>
        <taxon>Pseudomonadati</taxon>
        <taxon>Pseudomonadota</taxon>
        <taxon>Gammaproteobacteria</taxon>
        <taxon>Oceanospirillales</taxon>
        <taxon>Alcanivoracaceae</taxon>
        <taxon>Isoalcanivorax</taxon>
    </lineage>
</organism>
<evidence type="ECO:0000256" key="5">
    <source>
        <dbReference type="ARBA" id="ARBA00022989"/>
    </source>
</evidence>
<feature type="transmembrane region" description="Helical" evidence="7">
    <location>
        <begin position="424"/>
        <end position="442"/>
    </location>
</feature>
<keyword evidence="3" id="KW-1003">Cell membrane</keyword>
<dbReference type="CDD" id="cd13138">
    <property type="entry name" value="MATE_yoeA_like"/>
    <property type="match status" value="1"/>
</dbReference>
<dbReference type="InterPro" id="IPR002528">
    <property type="entry name" value="MATE_fam"/>
</dbReference>
<evidence type="ECO:0000313" key="9">
    <source>
        <dbReference type="Proteomes" id="UP001562065"/>
    </source>
</evidence>
<dbReference type="PIRSF" id="PIRSF006603">
    <property type="entry name" value="DinF"/>
    <property type="match status" value="1"/>
</dbReference>
<dbReference type="NCBIfam" id="TIGR00797">
    <property type="entry name" value="matE"/>
    <property type="match status" value="1"/>
</dbReference>
<sequence length="463" mass="49291">MPPAVSAVPPRPFWQTFSIFVLPLVLTNILQSLAGTVNTVFVGQLLGVEAVAAVSVFLPILLCLLAFVIGLSSGTTVVVGQAWGAKNPELVRRAAGNAVFLTLVASVTLSVFGLWQSKSILMLLGTDPAILSLALPYFHVMMAGLPLIFLQIVYTALLRGVGDSLSPLYAWVLTIAVGLTVTPMLIHGSFGLPQLGTMAPAVANLIGNTLAITLLIILQRRGGRVLQVDRALLAKVRFDAQMTATILRLGIPTGVQMITTAVAGLVLIGLINQFGSAATASYGAVAQVINYIQFPALSIGIACSIFAAQAIGARRPEQVAVVTRTASIMNLVITGGLILLAYLTSRHLTSLFITDDEVLELAQGLLHIALWSILCFGGSVVLSGTMRASGTVWTPMAITLSVIILVQLPLAWWLSRRMGLDGIWYAYAVNFTLGFALQWAYYQWVWKKRPLVALDSVSASPAT</sequence>
<evidence type="ECO:0000256" key="3">
    <source>
        <dbReference type="ARBA" id="ARBA00022475"/>
    </source>
</evidence>
<name>A0ABV4AE94_9GAMM</name>
<dbReference type="InterPro" id="IPR048279">
    <property type="entry name" value="MdtK-like"/>
</dbReference>
<dbReference type="Pfam" id="PF01554">
    <property type="entry name" value="MatE"/>
    <property type="match status" value="2"/>
</dbReference>
<keyword evidence="4 7" id="KW-0812">Transmembrane</keyword>
<dbReference type="Proteomes" id="UP001562065">
    <property type="component" value="Unassembled WGS sequence"/>
</dbReference>
<feature type="transmembrane region" description="Helical" evidence="7">
    <location>
        <begin position="135"/>
        <end position="156"/>
    </location>
</feature>
<keyword evidence="5 7" id="KW-1133">Transmembrane helix</keyword>
<keyword evidence="2" id="KW-0813">Transport</keyword>
<evidence type="ECO:0000256" key="2">
    <source>
        <dbReference type="ARBA" id="ARBA00022448"/>
    </source>
</evidence>
<feature type="transmembrane region" description="Helical" evidence="7">
    <location>
        <begin position="50"/>
        <end position="83"/>
    </location>
</feature>
<dbReference type="PANTHER" id="PTHR43549:SF3">
    <property type="entry name" value="MULTIDRUG RESISTANCE PROTEIN YPNP-RELATED"/>
    <property type="match status" value="1"/>
</dbReference>
<protein>
    <submittedName>
        <fullName evidence="8">MATE family efflux transporter</fullName>
    </submittedName>
</protein>
<feature type="transmembrane region" description="Helical" evidence="7">
    <location>
        <begin position="291"/>
        <end position="313"/>
    </location>
</feature>
<dbReference type="PANTHER" id="PTHR43549">
    <property type="entry name" value="MULTIDRUG RESISTANCE PROTEIN YPNP-RELATED"/>
    <property type="match status" value="1"/>
</dbReference>
<keyword evidence="9" id="KW-1185">Reference proteome</keyword>
<feature type="transmembrane region" description="Helical" evidence="7">
    <location>
        <begin position="364"/>
        <end position="385"/>
    </location>
</feature>
<feature type="transmembrane region" description="Helical" evidence="7">
    <location>
        <begin position="168"/>
        <end position="186"/>
    </location>
</feature>
<dbReference type="EMBL" id="JBGCUO010000001">
    <property type="protein sequence ID" value="MEY1661178.1"/>
    <property type="molecule type" value="Genomic_DNA"/>
</dbReference>
<evidence type="ECO:0000256" key="7">
    <source>
        <dbReference type="SAM" id="Phobius"/>
    </source>
</evidence>
<dbReference type="InterPro" id="IPR052031">
    <property type="entry name" value="Membrane_Transporter-Flippase"/>
</dbReference>
<feature type="transmembrane region" description="Helical" evidence="7">
    <location>
        <begin position="392"/>
        <end position="412"/>
    </location>
</feature>
<accession>A0ABV4AE94</accession>
<evidence type="ECO:0000256" key="1">
    <source>
        <dbReference type="ARBA" id="ARBA00004429"/>
    </source>
</evidence>
<feature type="transmembrane region" description="Helical" evidence="7">
    <location>
        <begin position="95"/>
        <end position="115"/>
    </location>
</feature>
<reference evidence="8 9" key="1">
    <citation type="submission" date="2024-07" db="EMBL/GenBank/DDBJ databases">
        <authorList>
            <person name="Ren Q."/>
        </authorList>
    </citation>
    <scope>NUCLEOTIDE SEQUENCE [LARGE SCALE GENOMIC DNA]</scope>
    <source>
        <strain evidence="8 9">REN37</strain>
    </source>
</reference>
<feature type="transmembrane region" description="Helical" evidence="7">
    <location>
        <begin position="325"/>
        <end position="344"/>
    </location>
</feature>
<evidence type="ECO:0000256" key="4">
    <source>
        <dbReference type="ARBA" id="ARBA00022692"/>
    </source>
</evidence>
<comment type="subcellular location">
    <subcellularLocation>
        <location evidence="1">Cell inner membrane</location>
        <topology evidence="1">Multi-pass membrane protein</topology>
    </subcellularLocation>
</comment>
<feature type="transmembrane region" description="Helical" evidence="7">
    <location>
        <begin position="198"/>
        <end position="218"/>
    </location>
</feature>
<gene>
    <name evidence="8" type="ORF">AB5I84_03345</name>
</gene>